<keyword evidence="1" id="KW-0812">Transmembrane</keyword>
<dbReference type="Proteomes" id="UP000694570">
    <property type="component" value="Unplaced"/>
</dbReference>
<proteinExistence type="predicted"/>
<sequence>MYHLLKRLSFSHCIFLPFLSKINYRCVGLCLGFVFCSIDICFFFLLFCFLFFLLVPHYFDYCSFAVLSEI</sequence>
<feature type="transmembrane region" description="Helical" evidence="1">
    <location>
        <begin position="26"/>
        <end position="54"/>
    </location>
</feature>
<keyword evidence="1" id="KW-1133">Transmembrane helix</keyword>
<organism evidence="2 3">
    <name type="scientific">Sus scrofa</name>
    <name type="common">Pig</name>
    <dbReference type="NCBI Taxonomy" id="9823"/>
    <lineage>
        <taxon>Eukaryota</taxon>
        <taxon>Metazoa</taxon>
        <taxon>Chordata</taxon>
        <taxon>Craniata</taxon>
        <taxon>Vertebrata</taxon>
        <taxon>Euteleostomi</taxon>
        <taxon>Mammalia</taxon>
        <taxon>Eutheria</taxon>
        <taxon>Laurasiatheria</taxon>
        <taxon>Artiodactyla</taxon>
        <taxon>Suina</taxon>
        <taxon>Suidae</taxon>
        <taxon>Sus</taxon>
    </lineage>
</organism>
<evidence type="ECO:0000313" key="2">
    <source>
        <dbReference type="Ensembl" id="ENSSSCP00030017158.1"/>
    </source>
</evidence>
<evidence type="ECO:0000256" key="1">
    <source>
        <dbReference type="SAM" id="Phobius"/>
    </source>
</evidence>
<keyword evidence="1" id="KW-0472">Membrane</keyword>
<dbReference type="AlphaFoldDB" id="A0A8D0W957"/>
<dbReference type="Ensembl" id="ENSSSCT00030037469.1">
    <property type="protein sequence ID" value="ENSSSCP00030017158.1"/>
    <property type="gene ID" value="ENSSSCG00030026821.1"/>
</dbReference>
<protein>
    <submittedName>
        <fullName evidence="2">Uncharacterized protein</fullName>
    </submittedName>
</protein>
<evidence type="ECO:0000313" key="3">
    <source>
        <dbReference type="Proteomes" id="UP000694570"/>
    </source>
</evidence>
<name>A0A8D0W957_PIG</name>
<reference evidence="2" key="1">
    <citation type="submission" date="2025-08" db="UniProtKB">
        <authorList>
            <consortium name="Ensembl"/>
        </authorList>
    </citation>
    <scope>IDENTIFICATION</scope>
</reference>
<accession>A0A8D0W957</accession>